<evidence type="ECO:0000256" key="7">
    <source>
        <dbReference type="RuleBase" id="RU003993"/>
    </source>
</evidence>
<dbReference type="InterPro" id="IPR036286">
    <property type="entry name" value="LexA/Signal_pep-like_sf"/>
</dbReference>
<dbReference type="PANTHER" id="PTHR43390:SF1">
    <property type="entry name" value="CHLOROPLAST PROCESSING PEPTIDASE"/>
    <property type="match status" value="1"/>
</dbReference>
<dbReference type="PROSITE" id="PS00761">
    <property type="entry name" value="SPASE_I_3"/>
    <property type="match status" value="1"/>
</dbReference>
<keyword evidence="5 7" id="KW-0645">Protease</keyword>
<dbReference type="PROSITE" id="PS00501">
    <property type="entry name" value="SPASE_I_1"/>
    <property type="match status" value="1"/>
</dbReference>
<dbReference type="SUPFAM" id="SSF51306">
    <property type="entry name" value="LexA/Signal peptidase"/>
    <property type="match status" value="1"/>
</dbReference>
<dbReference type="CDD" id="cd06530">
    <property type="entry name" value="S26_SPase_I"/>
    <property type="match status" value="1"/>
</dbReference>
<evidence type="ECO:0000313" key="11">
    <source>
        <dbReference type="Proteomes" id="UP000809829"/>
    </source>
</evidence>
<comment type="subcellular location">
    <subcellularLocation>
        <location evidence="2">Cell membrane</location>
        <topology evidence="2">Single-pass type II membrane protein</topology>
    </subcellularLocation>
    <subcellularLocation>
        <location evidence="8">Membrane</location>
        <topology evidence="8">Single-pass type II membrane protein</topology>
    </subcellularLocation>
</comment>
<gene>
    <name evidence="10" type="ORF">JOC83_001083</name>
</gene>
<dbReference type="GO" id="GO:0009003">
    <property type="term" value="F:signal peptidase activity"/>
    <property type="evidence" value="ECO:0007669"/>
    <property type="project" value="UniProtKB-EC"/>
</dbReference>
<evidence type="ECO:0000256" key="4">
    <source>
        <dbReference type="ARBA" id="ARBA00013208"/>
    </source>
</evidence>
<dbReference type="InterPro" id="IPR019758">
    <property type="entry name" value="Pept_S26A_signal_pept_1_CS"/>
</dbReference>
<evidence type="ECO:0000256" key="8">
    <source>
        <dbReference type="RuleBase" id="RU362042"/>
    </source>
</evidence>
<evidence type="ECO:0000256" key="6">
    <source>
        <dbReference type="ARBA" id="ARBA00022801"/>
    </source>
</evidence>
<dbReference type="InterPro" id="IPR019756">
    <property type="entry name" value="Pept_S26A_signal_pept_1_Ser-AS"/>
</dbReference>
<evidence type="ECO:0000256" key="1">
    <source>
        <dbReference type="ARBA" id="ARBA00000677"/>
    </source>
</evidence>
<dbReference type="EC" id="3.4.21.89" evidence="4 7"/>
<comment type="caution">
    <text evidence="10">The sequence shown here is derived from an EMBL/GenBank/DDBJ whole genome shotgun (WGS) entry which is preliminary data.</text>
</comment>
<dbReference type="Gene3D" id="2.10.109.10">
    <property type="entry name" value="Umud Fragment, subunit A"/>
    <property type="match status" value="1"/>
</dbReference>
<evidence type="ECO:0000256" key="3">
    <source>
        <dbReference type="ARBA" id="ARBA00009370"/>
    </source>
</evidence>
<keyword evidence="11" id="KW-1185">Reference proteome</keyword>
<sequence>MKPEVKTEIWLYVKVLTVTLFFSIVLQHFFFQPYTVKGESMMPTLHEGNKIIIGKLSKPDRFDLVVLKAPFGDDFLVKRVIGLPGEEVEYKDDVLYVNGKPLKEPHLNEYRNYLSAPDQLTEDFSVEDVSLSKRIPANHILVLGDNRLVSRDGRHFGVTPIDDVVGEVHVTYWPIDELKVVK</sequence>
<dbReference type="RefSeq" id="WP_205184951.1">
    <property type="nucleotide sequence ID" value="NZ_JAFBFC010000002.1"/>
</dbReference>
<name>A0ABS2QS24_9BACI</name>
<dbReference type="Proteomes" id="UP000809829">
    <property type="component" value="Unassembled WGS sequence"/>
</dbReference>
<feature type="transmembrane region" description="Helical" evidence="7">
    <location>
        <begin position="12"/>
        <end position="31"/>
    </location>
</feature>
<dbReference type="InterPro" id="IPR019533">
    <property type="entry name" value="Peptidase_S26"/>
</dbReference>
<dbReference type="NCBIfam" id="TIGR02227">
    <property type="entry name" value="sigpep_I_bact"/>
    <property type="match status" value="1"/>
</dbReference>
<comment type="similarity">
    <text evidence="3 8">Belongs to the peptidase S26 family.</text>
</comment>
<accession>A0ABS2QS24</accession>
<protein>
    <recommendedName>
        <fullName evidence="4 7">Signal peptidase I</fullName>
        <ecNumber evidence="4 7">3.4.21.89</ecNumber>
    </recommendedName>
</protein>
<evidence type="ECO:0000259" key="9">
    <source>
        <dbReference type="Pfam" id="PF10502"/>
    </source>
</evidence>
<proteinExistence type="inferred from homology"/>
<dbReference type="PANTHER" id="PTHR43390">
    <property type="entry name" value="SIGNAL PEPTIDASE I"/>
    <property type="match status" value="1"/>
</dbReference>
<dbReference type="PRINTS" id="PR00727">
    <property type="entry name" value="LEADERPTASE"/>
</dbReference>
<keyword evidence="6 7" id="KW-0378">Hydrolase</keyword>
<keyword evidence="7" id="KW-0472">Membrane</keyword>
<evidence type="ECO:0000256" key="5">
    <source>
        <dbReference type="ARBA" id="ARBA00022670"/>
    </source>
</evidence>
<dbReference type="InterPro" id="IPR000223">
    <property type="entry name" value="Pept_S26A_signal_pept_1"/>
</dbReference>
<feature type="domain" description="Peptidase S26" evidence="9">
    <location>
        <begin position="12"/>
        <end position="173"/>
    </location>
</feature>
<dbReference type="PROSITE" id="PS00760">
    <property type="entry name" value="SPASE_I_2"/>
    <property type="match status" value="1"/>
</dbReference>
<dbReference type="Pfam" id="PF10502">
    <property type="entry name" value="Peptidase_S26"/>
    <property type="match status" value="1"/>
</dbReference>
<keyword evidence="7" id="KW-0812">Transmembrane</keyword>
<dbReference type="EMBL" id="JAFBFC010000002">
    <property type="protein sequence ID" value="MBM7702249.1"/>
    <property type="molecule type" value="Genomic_DNA"/>
</dbReference>
<evidence type="ECO:0000313" key="10">
    <source>
        <dbReference type="EMBL" id="MBM7702249.1"/>
    </source>
</evidence>
<organism evidence="10 11">
    <name type="scientific">Priestia iocasae</name>
    <dbReference type="NCBI Taxonomy" id="2291674"/>
    <lineage>
        <taxon>Bacteria</taxon>
        <taxon>Bacillati</taxon>
        <taxon>Bacillota</taxon>
        <taxon>Bacilli</taxon>
        <taxon>Bacillales</taxon>
        <taxon>Bacillaceae</taxon>
        <taxon>Priestia</taxon>
    </lineage>
</organism>
<evidence type="ECO:0000256" key="2">
    <source>
        <dbReference type="ARBA" id="ARBA00004401"/>
    </source>
</evidence>
<dbReference type="InterPro" id="IPR019757">
    <property type="entry name" value="Pept_S26A_signal_pept_1_Lys-AS"/>
</dbReference>
<reference evidence="10 11" key="1">
    <citation type="submission" date="2021-01" db="EMBL/GenBank/DDBJ databases">
        <title>Genomic Encyclopedia of Type Strains, Phase IV (KMG-IV): sequencing the most valuable type-strain genomes for metagenomic binning, comparative biology and taxonomic classification.</title>
        <authorList>
            <person name="Goeker M."/>
        </authorList>
    </citation>
    <scope>NUCLEOTIDE SEQUENCE [LARGE SCALE GENOMIC DNA]</scope>
    <source>
        <strain evidence="10 11">DSM 104297</strain>
    </source>
</reference>
<keyword evidence="7" id="KW-1133">Transmembrane helix</keyword>
<comment type="catalytic activity">
    <reaction evidence="1 7">
        <text>Cleavage of hydrophobic, N-terminal signal or leader sequences from secreted and periplasmic proteins.</text>
        <dbReference type="EC" id="3.4.21.89"/>
    </reaction>
</comment>